<organism evidence="1 2">
    <name type="scientific">Lentithecium fluviatile CBS 122367</name>
    <dbReference type="NCBI Taxonomy" id="1168545"/>
    <lineage>
        <taxon>Eukaryota</taxon>
        <taxon>Fungi</taxon>
        <taxon>Dikarya</taxon>
        <taxon>Ascomycota</taxon>
        <taxon>Pezizomycotina</taxon>
        <taxon>Dothideomycetes</taxon>
        <taxon>Pleosporomycetidae</taxon>
        <taxon>Pleosporales</taxon>
        <taxon>Massarineae</taxon>
        <taxon>Lentitheciaceae</taxon>
        <taxon>Lentithecium</taxon>
    </lineage>
</organism>
<sequence length="92" mass="10500">PQPDTNTFETQEEFLASLEPVPIETVDADHRRCPHCWKYYGESDPDLDNAEVPVRLRCNHVLGDKCLQDLFGLPQPVRVNFKELSYEPGSKG</sequence>
<dbReference type="Proteomes" id="UP000799291">
    <property type="component" value="Unassembled WGS sequence"/>
</dbReference>
<feature type="non-terminal residue" evidence="1">
    <location>
        <position position="1"/>
    </location>
</feature>
<evidence type="ECO:0000313" key="1">
    <source>
        <dbReference type="EMBL" id="KAF2681221.1"/>
    </source>
</evidence>
<feature type="non-terminal residue" evidence="1">
    <location>
        <position position="92"/>
    </location>
</feature>
<accession>A0A6G1ITF2</accession>
<dbReference type="AlphaFoldDB" id="A0A6G1ITF2"/>
<dbReference type="OrthoDB" id="8062037at2759"/>
<protein>
    <recommendedName>
        <fullName evidence="3">RING-type domain-containing protein</fullName>
    </recommendedName>
</protein>
<name>A0A6G1ITF2_9PLEO</name>
<evidence type="ECO:0008006" key="3">
    <source>
        <dbReference type="Google" id="ProtNLM"/>
    </source>
</evidence>
<keyword evidence="2" id="KW-1185">Reference proteome</keyword>
<reference evidence="1" key="1">
    <citation type="journal article" date="2020" name="Stud. Mycol.">
        <title>101 Dothideomycetes genomes: a test case for predicting lifestyles and emergence of pathogens.</title>
        <authorList>
            <person name="Haridas S."/>
            <person name="Albert R."/>
            <person name="Binder M."/>
            <person name="Bloem J."/>
            <person name="Labutti K."/>
            <person name="Salamov A."/>
            <person name="Andreopoulos B."/>
            <person name="Baker S."/>
            <person name="Barry K."/>
            <person name="Bills G."/>
            <person name="Bluhm B."/>
            <person name="Cannon C."/>
            <person name="Castanera R."/>
            <person name="Culley D."/>
            <person name="Daum C."/>
            <person name="Ezra D."/>
            <person name="Gonzalez J."/>
            <person name="Henrissat B."/>
            <person name="Kuo A."/>
            <person name="Liang C."/>
            <person name="Lipzen A."/>
            <person name="Lutzoni F."/>
            <person name="Magnuson J."/>
            <person name="Mondo S."/>
            <person name="Nolan M."/>
            <person name="Ohm R."/>
            <person name="Pangilinan J."/>
            <person name="Park H.-J."/>
            <person name="Ramirez L."/>
            <person name="Alfaro M."/>
            <person name="Sun H."/>
            <person name="Tritt A."/>
            <person name="Yoshinaga Y."/>
            <person name="Zwiers L.-H."/>
            <person name="Turgeon B."/>
            <person name="Goodwin S."/>
            <person name="Spatafora J."/>
            <person name="Crous P."/>
            <person name="Grigoriev I."/>
        </authorList>
    </citation>
    <scope>NUCLEOTIDE SEQUENCE</scope>
    <source>
        <strain evidence="1">CBS 122367</strain>
    </source>
</reference>
<gene>
    <name evidence="1" type="ORF">K458DRAFT_256135</name>
</gene>
<proteinExistence type="predicted"/>
<dbReference type="EMBL" id="MU005592">
    <property type="protein sequence ID" value="KAF2681221.1"/>
    <property type="molecule type" value="Genomic_DNA"/>
</dbReference>
<evidence type="ECO:0000313" key="2">
    <source>
        <dbReference type="Proteomes" id="UP000799291"/>
    </source>
</evidence>